<feature type="transmembrane region" description="Helical" evidence="1">
    <location>
        <begin position="199"/>
        <end position="224"/>
    </location>
</feature>
<evidence type="ECO:0000259" key="2">
    <source>
        <dbReference type="Pfam" id="PF07331"/>
    </source>
</evidence>
<dbReference type="EMBL" id="BKAJ01000038">
    <property type="protein sequence ID" value="GEP55485.1"/>
    <property type="molecule type" value="Genomic_DNA"/>
</dbReference>
<keyword evidence="1" id="KW-0472">Membrane</keyword>
<keyword evidence="4" id="KW-1185">Reference proteome</keyword>
<comment type="caution">
    <text evidence="3">The sequence shown here is derived from an EMBL/GenBank/DDBJ whole genome shotgun (WGS) entry which is preliminary data.</text>
</comment>
<evidence type="ECO:0000313" key="4">
    <source>
        <dbReference type="Proteomes" id="UP000321058"/>
    </source>
</evidence>
<protein>
    <recommendedName>
        <fullName evidence="2">DUF1468 domain-containing protein</fullName>
    </recommendedName>
</protein>
<evidence type="ECO:0000313" key="3">
    <source>
        <dbReference type="EMBL" id="GEP55485.1"/>
    </source>
</evidence>
<name>A0A512N920_9HYPH</name>
<gene>
    <name evidence="3" type="ORF">RSO01_26510</name>
</gene>
<evidence type="ECO:0000256" key="1">
    <source>
        <dbReference type="SAM" id="Phobius"/>
    </source>
</evidence>
<keyword evidence="1" id="KW-1133">Transmembrane helix</keyword>
<dbReference type="Pfam" id="PF07331">
    <property type="entry name" value="TctB"/>
    <property type="match status" value="1"/>
</dbReference>
<sequence>MTRFLSKDLLSGLMFIAFGIVALYFGQKLALGTPVRMGPGYVPRMLSFILLSLGGIIVLATLYRTADRAEKERYWIPVAGLSVAVFAFSLIPWGQNFIANSILGPANQQAFKTMTVPFMVSAILVIDVVILMILVSIFGRPGADADDPVEAPKWKPITMVTIGIVLFALLFERAGLLPSLVVLVLIASLGGEEFKLTEVIGNMVVLAILCTVVFKVGLGMNIYIVRGIW</sequence>
<feature type="domain" description="DUF1468" evidence="2">
    <location>
        <begin position="79"/>
        <end position="221"/>
    </location>
</feature>
<feature type="transmembrane region" description="Helical" evidence="1">
    <location>
        <begin position="114"/>
        <end position="138"/>
    </location>
</feature>
<reference evidence="3 4" key="1">
    <citation type="submission" date="2019-07" db="EMBL/GenBank/DDBJ databases">
        <title>Whole genome shotgun sequence of Reyranella soli NBRC 108950.</title>
        <authorList>
            <person name="Hosoyama A."/>
            <person name="Uohara A."/>
            <person name="Ohji S."/>
            <person name="Ichikawa N."/>
        </authorList>
    </citation>
    <scope>NUCLEOTIDE SEQUENCE [LARGE SCALE GENOMIC DNA]</scope>
    <source>
        <strain evidence="3 4">NBRC 108950</strain>
    </source>
</reference>
<keyword evidence="1" id="KW-0812">Transmembrane</keyword>
<dbReference type="Proteomes" id="UP000321058">
    <property type="component" value="Unassembled WGS sequence"/>
</dbReference>
<accession>A0A512N920</accession>
<dbReference type="RefSeq" id="WP_170303030.1">
    <property type="nucleotide sequence ID" value="NZ_BKAJ01000038.1"/>
</dbReference>
<dbReference type="InterPro" id="IPR009936">
    <property type="entry name" value="DUF1468"/>
</dbReference>
<feature type="transmembrane region" description="Helical" evidence="1">
    <location>
        <begin position="159"/>
        <end position="187"/>
    </location>
</feature>
<feature type="transmembrane region" description="Helical" evidence="1">
    <location>
        <begin position="45"/>
        <end position="63"/>
    </location>
</feature>
<feature type="transmembrane region" description="Helical" evidence="1">
    <location>
        <begin position="9"/>
        <end position="25"/>
    </location>
</feature>
<feature type="transmembrane region" description="Helical" evidence="1">
    <location>
        <begin position="75"/>
        <end position="94"/>
    </location>
</feature>
<proteinExistence type="predicted"/>
<dbReference type="AlphaFoldDB" id="A0A512N920"/>
<organism evidence="3 4">
    <name type="scientific">Reyranella soli</name>
    <dbReference type="NCBI Taxonomy" id="1230389"/>
    <lineage>
        <taxon>Bacteria</taxon>
        <taxon>Pseudomonadati</taxon>
        <taxon>Pseudomonadota</taxon>
        <taxon>Alphaproteobacteria</taxon>
        <taxon>Hyphomicrobiales</taxon>
        <taxon>Reyranellaceae</taxon>
        <taxon>Reyranella</taxon>
    </lineage>
</organism>